<dbReference type="GO" id="GO:0008168">
    <property type="term" value="F:methyltransferase activity"/>
    <property type="evidence" value="ECO:0007669"/>
    <property type="project" value="UniProtKB-KW"/>
</dbReference>
<dbReference type="AlphaFoldDB" id="A0A075B3C9"/>
<keyword evidence="2" id="KW-0808">Transferase</keyword>
<dbReference type="HOGENOM" id="CLU_2759229_0_0_1"/>
<name>A0A075B3C9_ROZAC</name>
<dbReference type="Proteomes" id="UP000030755">
    <property type="component" value="Unassembled WGS sequence"/>
</dbReference>
<keyword evidence="5" id="KW-1185">Reference proteome</keyword>
<keyword evidence="1" id="KW-0489">Methyltransferase</keyword>
<dbReference type="EMBL" id="KE560848">
    <property type="protein sequence ID" value="EPZ35318.1"/>
    <property type="molecule type" value="Genomic_DNA"/>
</dbReference>
<evidence type="ECO:0000256" key="2">
    <source>
        <dbReference type="ARBA" id="ARBA00022679"/>
    </source>
</evidence>
<dbReference type="OrthoDB" id="5954793at2759"/>
<dbReference type="Pfam" id="PF11968">
    <property type="entry name" value="Bmt2"/>
    <property type="match status" value="1"/>
</dbReference>
<evidence type="ECO:0000256" key="3">
    <source>
        <dbReference type="ARBA" id="ARBA00022691"/>
    </source>
</evidence>
<dbReference type="InterPro" id="IPR021867">
    <property type="entry name" value="Bmt2/SAMTOR"/>
</dbReference>
<reference evidence="4 5" key="1">
    <citation type="journal article" date="2013" name="Curr. Biol.">
        <title>Shared signatures of parasitism and phylogenomics unite Cryptomycota and microsporidia.</title>
        <authorList>
            <person name="James T.Y."/>
            <person name="Pelin A."/>
            <person name="Bonen L."/>
            <person name="Ahrendt S."/>
            <person name="Sain D."/>
            <person name="Corradi N."/>
            <person name="Stajich J.E."/>
        </authorList>
    </citation>
    <scope>NUCLEOTIDE SEQUENCE [LARGE SCALE GENOMIC DNA]</scope>
    <source>
        <strain evidence="4 5">CSF55</strain>
    </source>
</reference>
<evidence type="ECO:0008006" key="6">
    <source>
        <dbReference type="Google" id="ProtNLM"/>
    </source>
</evidence>
<protein>
    <recommendedName>
        <fullName evidence="6">Methyltransferase type 11 domain-containing protein</fullName>
    </recommendedName>
</protein>
<sequence length="70" mass="7847">MKDYAALNLNILDVGSLSSKTYENITQKNIASVKYIDLNPRDSGIQQEDFLLLESTETFDIICLSLGAQY</sequence>
<evidence type="ECO:0000256" key="1">
    <source>
        <dbReference type="ARBA" id="ARBA00022603"/>
    </source>
</evidence>
<proteinExistence type="predicted"/>
<dbReference type="GO" id="GO:0032259">
    <property type="term" value="P:methylation"/>
    <property type="evidence" value="ECO:0007669"/>
    <property type="project" value="UniProtKB-KW"/>
</dbReference>
<accession>A0A075B3C9</accession>
<organism evidence="4 5">
    <name type="scientific">Rozella allomycis (strain CSF55)</name>
    <dbReference type="NCBI Taxonomy" id="988480"/>
    <lineage>
        <taxon>Eukaryota</taxon>
        <taxon>Fungi</taxon>
        <taxon>Fungi incertae sedis</taxon>
        <taxon>Cryptomycota</taxon>
        <taxon>Cryptomycota incertae sedis</taxon>
        <taxon>Rozella</taxon>
    </lineage>
</organism>
<evidence type="ECO:0000313" key="5">
    <source>
        <dbReference type="Proteomes" id="UP000030755"/>
    </source>
</evidence>
<gene>
    <name evidence="4" type="ORF">O9G_000714</name>
</gene>
<evidence type="ECO:0000313" key="4">
    <source>
        <dbReference type="EMBL" id="EPZ35318.1"/>
    </source>
</evidence>
<keyword evidence="3" id="KW-0949">S-adenosyl-L-methionine</keyword>